<name>A0ABN9X4X4_9DINO</name>
<dbReference type="EMBL" id="CAUYUJ010019657">
    <property type="protein sequence ID" value="CAK0892733.1"/>
    <property type="molecule type" value="Genomic_DNA"/>
</dbReference>
<proteinExistence type="predicted"/>
<dbReference type="Proteomes" id="UP001189429">
    <property type="component" value="Unassembled WGS sequence"/>
</dbReference>
<protein>
    <recommendedName>
        <fullName evidence="3">Selenoprotein O</fullName>
    </recommendedName>
</protein>
<evidence type="ECO:0000313" key="2">
    <source>
        <dbReference type="Proteomes" id="UP001189429"/>
    </source>
</evidence>
<feature type="non-terminal residue" evidence="1">
    <location>
        <position position="159"/>
    </location>
</feature>
<evidence type="ECO:0000313" key="1">
    <source>
        <dbReference type="EMBL" id="CAK0892733.1"/>
    </source>
</evidence>
<sequence length="159" mass="17397">MPQFCTRYGASTTFSIFSRRGAAKELLATSLSCTGDEAPSPVVKSIRSRVDIPEVNAVAPAVAAALDPIRRDNVLGYESRVMKTPDEWSRVLDSEPPVAPHMDEVWKSYPGACHLFISNLVKANMLGLTFGPEDLATPFFVAKKWRPEARLGCEGAELE</sequence>
<evidence type="ECO:0008006" key="3">
    <source>
        <dbReference type="Google" id="ProtNLM"/>
    </source>
</evidence>
<gene>
    <name evidence="1" type="ORF">PCOR1329_LOCUS72314</name>
</gene>
<reference evidence="1" key="1">
    <citation type="submission" date="2023-10" db="EMBL/GenBank/DDBJ databases">
        <authorList>
            <person name="Chen Y."/>
            <person name="Shah S."/>
            <person name="Dougan E. K."/>
            <person name="Thang M."/>
            <person name="Chan C."/>
        </authorList>
    </citation>
    <scope>NUCLEOTIDE SEQUENCE [LARGE SCALE GENOMIC DNA]</scope>
</reference>
<organism evidence="1 2">
    <name type="scientific">Prorocentrum cordatum</name>
    <dbReference type="NCBI Taxonomy" id="2364126"/>
    <lineage>
        <taxon>Eukaryota</taxon>
        <taxon>Sar</taxon>
        <taxon>Alveolata</taxon>
        <taxon>Dinophyceae</taxon>
        <taxon>Prorocentrales</taxon>
        <taxon>Prorocentraceae</taxon>
        <taxon>Prorocentrum</taxon>
    </lineage>
</organism>
<keyword evidence="2" id="KW-1185">Reference proteome</keyword>
<comment type="caution">
    <text evidence="1">The sequence shown here is derived from an EMBL/GenBank/DDBJ whole genome shotgun (WGS) entry which is preliminary data.</text>
</comment>
<accession>A0ABN9X4X4</accession>